<dbReference type="GO" id="GO:0005886">
    <property type="term" value="C:plasma membrane"/>
    <property type="evidence" value="ECO:0007669"/>
    <property type="project" value="TreeGrafter"/>
</dbReference>
<dbReference type="InterPro" id="IPR007831">
    <property type="entry name" value="T2SS_GspE_N"/>
</dbReference>
<dbReference type="GO" id="GO:0005524">
    <property type="term" value="F:ATP binding"/>
    <property type="evidence" value="ECO:0007669"/>
    <property type="project" value="UniProtKB-KW"/>
</dbReference>
<dbReference type="CDD" id="cd01129">
    <property type="entry name" value="PulE-GspE-like"/>
    <property type="match status" value="1"/>
</dbReference>
<gene>
    <name evidence="5" type="primary">tadA</name>
    <name evidence="5" type="ORF">I7X39_20565</name>
</gene>
<comment type="caution">
    <text evidence="5">The sequence shown here is derived from an EMBL/GenBank/DDBJ whole genome shotgun (WGS) entry which is preliminary data.</text>
</comment>
<dbReference type="Pfam" id="PF00437">
    <property type="entry name" value="T2SSE"/>
    <property type="match status" value="1"/>
</dbReference>
<dbReference type="PANTHER" id="PTHR30258">
    <property type="entry name" value="TYPE II SECRETION SYSTEM PROTEIN GSPE-RELATED"/>
    <property type="match status" value="1"/>
</dbReference>
<feature type="domain" description="Bacterial type II secretion system protein E" evidence="4">
    <location>
        <begin position="416"/>
        <end position="430"/>
    </location>
</feature>
<dbReference type="PROSITE" id="PS00662">
    <property type="entry name" value="T2SP_E"/>
    <property type="match status" value="1"/>
</dbReference>
<comment type="similarity">
    <text evidence="1">Belongs to the GSP E family.</text>
</comment>
<dbReference type="GO" id="GO:0016887">
    <property type="term" value="F:ATP hydrolysis activity"/>
    <property type="evidence" value="ECO:0007669"/>
    <property type="project" value="TreeGrafter"/>
</dbReference>
<dbReference type="Proteomes" id="UP000613266">
    <property type="component" value="Unassembled WGS sequence"/>
</dbReference>
<dbReference type="SUPFAM" id="SSF160246">
    <property type="entry name" value="EspE N-terminal domain-like"/>
    <property type="match status" value="1"/>
</dbReference>
<evidence type="ECO:0000259" key="4">
    <source>
        <dbReference type="PROSITE" id="PS00662"/>
    </source>
</evidence>
<evidence type="ECO:0000313" key="5">
    <source>
        <dbReference type="EMBL" id="MBH9579296.1"/>
    </source>
</evidence>
<dbReference type="EMBL" id="JAEDAK010000020">
    <property type="protein sequence ID" value="MBH9579296.1"/>
    <property type="molecule type" value="Genomic_DNA"/>
</dbReference>
<dbReference type="Gene3D" id="3.30.450.90">
    <property type="match status" value="1"/>
</dbReference>
<dbReference type="Gene3D" id="3.40.50.300">
    <property type="entry name" value="P-loop containing nucleotide triphosphate hydrolases"/>
    <property type="match status" value="1"/>
</dbReference>
<dbReference type="InterPro" id="IPR027417">
    <property type="entry name" value="P-loop_NTPase"/>
</dbReference>
<name>A0A931J6S2_9BURK</name>
<dbReference type="Pfam" id="PF05157">
    <property type="entry name" value="MshEN"/>
    <property type="match status" value="1"/>
</dbReference>
<dbReference type="AlphaFoldDB" id="A0A931J6S2"/>
<dbReference type="SUPFAM" id="SSF52540">
    <property type="entry name" value="P-loop containing nucleoside triphosphate hydrolases"/>
    <property type="match status" value="1"/>
</dbReference>
<keyword evidence="2" id="KW-0547">Nucleotide-binding</keyword>
<organism evidence="5 6">
    <name type="scientific">Inhella proteolytica</name>
    <dbReference type="NCBI Taxonomy" id="2795029"/>
    <lineage>
        <taxon>Bacteria</taxon>
        <taxon>Pseudomonadati</taxon>
        <taxon>Pseudomonadota</taxon>
        <taxon>Betaproteobacteria</taxon>
        <taxon>Burkholderiales</taxon>
        <taxon>Sphaerotilaceae</taxon>
        <taxon>Inhella</taxon>
    </lineage>
</organism>
<dbReference type="InterPro" id="IPR001482">
    <property type="entry name" value="T2SS/T4SS_dom"/>
</dbReference>
<sequence>MVDSQIVSPEQLLQAMESQSRMPIVRIGEALVAMQLISAEQLGAALEQQKHERGMPLGQLLVLRGWVTREQLQSALARKMGYPTVDVAHFPVELLALQRLPHAMARRLEVLPLLLREGRLIVAMEDPTRRDVLEEIEFVAQAKVVPTLAPLGQLAQGIRAAYERIGAMQGNRRDGEHLDAPRTDQLVETLEREGGLRAEHDERPIEQSDNNLVRLINSMILEAHARGVSDIHIECQPGREKVRIRFRRDGVLAPYLELPHTYRQAVVARIKVMCDLDISERRKPQDGKINFARFSQRHPLELRVATIPTTHGLEDVVLRLLASSKPLTMDELGMGAPQLAALREAVERPHGMVLCVGPTGSGKTTTLHSVLAHINTAERKIWTAEDPVEITQSGLRQVQVNPKIDWTFARALRAFLRADPDVIMVGEIRDQETADIAIEASLTGHLVLSTLHTNSAAETVGRLLDMGCDPFNFADSLIAVLAQRLVRRLCPSCVRHRPLEAHEREALMDDYLRVLPPKQRPQRAELLSHWQAQYGIKGVLQHYEAPGCAECEHSGLRGRAGLHELLMVSPGLRQLIQSGARAEEVQRQALMEGMHTLRQDGILKVLQGVSSVAEVRANTAH</sequence>
<keyword evidence="3" id="KW-0067">ATP-binding</keyword>
<dbReference type="PANTHER" id="PTHR30258:SF1">
    <property type="entry name" value="PROTEIN TRANSPORT PROTEIN HOFB HOMOLOG"/>
    <property type="match status" value="1"/>
</dbReference>
<evidence type="ECO:0000256" key="2">
    <source>
        <dbReference type="ARBA" id="ARBA00022741"/>
    </source>
</evidence>
<proteinExistence type="inferred from homology"/>
<keyword evidence="6" id="KW-1185">Reference proteome</keyword>
<dbReference type="Gene3D" id="3.30.300.160">
    <property type="entry name" value="Type II secretion system, protein E, N-terminal domain"/>
    <property type="match status" value="1"/>
</dbReference>
<reference evidence="5" key="1">
    <citation type="submission" date="2020-12" db="EMBL/GenBank/DDBJ databases">
        <title>The genome sequence of Inhella sp. 1Y17.</title>
        <authorList>
            <person name="Liu Y."/>
        </authorList>
    </citation>
    <scope>NUCLEOTIDE SEQUENCE</scope>
    <source>
        <strain evidence="5">1Y17</strain>
    </source>
</reference>
<dbReference type="InterPro" id="IPR037257">
    <property type="entry name" value="T2SS_E_N_sf"/>
</dbReference>
<evidence type="ECO:0000256" key="1">
    <source>
        <dbReference type="ARBA" id="ARBA00006611"/>
    </source>
</evidence>
<evidence type="ECO:0000256" key="3">
    <source>
        <dbReference type="ARBA" id="ARBA00022840"/>
    </source>
</evidence>
<accession>A0A931J6S2</accession>
<protein>
    <submittedName>
        <fullName evidence="5">Flp pilus assembly complex ATPase component TadA</fullName>
    </submittedName>
</protein>
<evidence type="ECO:0000313" key="6">
    <source>
        <dbReference type="Proteomes" id="UP000613266"/>
    </source>
</evidence>